<dbReference type="EMBL" id="CP031933">
    <property type="protein sequence ID" value="AYE38237.1"/>
    <property type="molecule type" value="Genomic_DNA"/>
</dbReference>
<sequence>MKSNNRIMKTFVSLMRGERLKLSMLTRESNVSERTIKRDMSAINQALENTPYVLHHDTAAEEYFLSRVNTIPFNKVVIVRNLLLESNYFNDNETKEIIGELTNSIDISERKKLIELLKDNKSMH</sequence>
<organism evidence="1 2">
    <name type="scientific">Companilactobacillus zhachilii</name>
    <dbReference type="NCBI Taxonomy" id="2304606"/>
    <lineage>
        <taxon>Bacteria</taxon>
        <taxon>Bacillati</taxon>
        <taxon>Bacillota</taxon>
        <taxon>Bacilli</taxon>
        <taxon>Lactobacillales</taxon>
        <taxon>Lactobacillaceae</taxon>
        <taxon>Companilactobacillus</taxon>
    </lineage>
</organism>
<accession>A0A386PUT8</accession>
<proteinExistence type="predicted"/>
<reference evidence="2" key="1">
    <citation type="submission" date="2018-08" db="EMBL/GenBank/DDBJ databases">
        <title>Genome of Lactobacillus sp. HBUAS52074.</title>
        <authorList>
            <person name="Guo Z."/>
            <person name="Zhang Z.D."/>
        </authorList>
    </citation>
    <scope>NUCLEOTIDE SEQUENCE [LARGE SCALE GENOMIC DNA]</scope>
    <source>
        <strain evidence="2">HBUAS52074</strain>
    </source>
</reference>
<dbReference type="KEGG" id="lzh:D1B17_06165"/>
<evidence type="ECO:0000313" key="2">
    <source>
        <dbReference type="Proteomes" id="UP000267208"/>
    </source>
</evidence>
<name>A0A386PUT8_9LACO</name>
<protein>
    <recommendedName>
        <fullName evidence="3">HTH domain-containing protein</fullName>
    </recommendedName>
</protein>
<keyword evidence="2" id="KW-1185">Reference proteome</keyword>
<evidence type="ECO:0000313" key="1">
    <source>
        <dbReference type="EMBL" id="AYE38237.1"/>
    </source>
</evidence>
<dbReference type="OrthoDB" id="2306002at2"/>
<dbReference type="RefSeq" id="WP_120142477.1">
    <property type="nucleotide sequence ID" value="NZ_CP031933.2"/>
</dbReference>
<evidence type="ECO:0008006" key="3">
    <source>
        <dbReference type="Google" id="ProtNLM"/>
    </source>
</evidence>
<gene>
    <name evidence="1" type="ORF">D1B17_06165</name>
</gene>
<dbReference type="AlphaFoldDB" id="A0A386PUT8"/>
<dbReference type="Proteomes" id="UP000267208">
    <property type="component" value="Chromosome"/>
</dbReference>